<dbReference type="PANTHER" id="PTHR30015">
    <property type="entry name" value="MRR RESTRICTION SYSTEM PROTEIN"/>
    <property type="match status" value="1"/>
</dbReference>
<dbReference type="InterPro" id="IPR011856">
    <property type="entry name" value="tRNA_endonuc-like_dom_sf"/>
</dbReference>
<proteinExistence type="predicted"/>
<dbReference type="SUPFAM" id="SSF52980">
    <property type="entry name" value="Restriction endonuclease-like"/>
    <property type="match status" value="1"/>
</dbReference>
<dbReference type="Proteomes" id="UP000381093">
    <property type="component" value="Unassembled WGS sequence"/>
</dbReference>
<organism evidence="3 4">
    <name type="scientific">Pseudomonas fluorescens</name>
    <dbReference type="NCBI Taxonomy" id="294"/>
    <lineage>
        <taxon>Bacteria</taxon>
        <taxon>Pseudomonadati</taxon>
        <taxon>Pseudomonadota</taxon>
        <taxon>Gammaproteobacteria</taxon>
        <taxon>Pseudomonadales</taxon>
        <taxon>Pseudomonadaceae</taxon>
        <taxon>Pseudomonas</taxon>
    </lineage>
</organism>
<dbReference type="InterPro" id="IPR011335">
    <property type="entry name" value="Restrct_endonuc-II-like"/>
</dbReference>
<dbReference type="Gene3D" id="3.40.1350.10">
    <property type="match status" value="1"/>
</dbReference>
<keyword evidence="1" id="KW-0175">Coiled coil</keyword>
<evidence type="ECO:0000259" key="2">
    <source>
        <dbReference type="Pfam" id="PF04471"/>
    </source>
</evidence>
<protein>
    <recommendedName>
        <fullName evidence="2">Restriction endonuclease type IV Mrr domain-containing protein</fullName>
    </recommendedName>
</protein>
<accession>A0A5E7CTW4</accession>
<dbReference type="GO" id="GO:0009307">
    <property type="term" value="P:DNA restriction-modification system"/>
    <property type="evidence" value="ECO:0007669"/>
    <property type="project" value="InterPro"/>
</dbReference>
<sequence length="357" mass="40900">MDDREQNGNYLRNTVINRLASFIDSLKINFDSLHANMMCDSMRSYFSDQSENYLLYYEQEMVQEIILDLEHLEEALVSFKEARNLIENKSLITEILAHSLTYYSITSNAKTSPFIECYIISSFLRLIRFLDDDMLNYTDEVVTRLVDGCKEQKHALYERRRRLIKKDIYGFVNLSDWEKEKIEFSQKLLEVRGDGIIEGVMGFCFISILANNVIDSCIDGADIGFDDDSIDECNIIATSYSKGIGYESECIASFQEGGWLAMETSQTGDRGADIIATKRGFRIVAQCKNWSSKIDTSAIQEISTAKLYYEADFAVLICETTPTKQAKEMSEKLKILIINKTDIPEIEVIMIKHLLKS</sequence>
<feature type="coiled-coil region" evidence="1">
    <location>
        <begin position="62"/>
        <end position="89"/>
    </location>
</feature>
<evidence type="ECO:0000313" key="4">
    <source>
        <dbReference type="Proteomes" id="UP000381093"/>
    </source>
</evidence>
<name>A0A5E7CTW4_PSEFL</name>
<reference evidence="3 4" key="1">
    <citation type="submission" date="2019-09" db="EMBL/GenBank/DDBJ databases">
        <authorList>
            <person name="Chandra G."/>
            <person name="Truman W A."/>
        </authorList>
    </citation>
    <scope>NUCLEOTIDE SEQUENCE [LARGE SCALE GENOMIC DNA]</scope>
    <source>
        <strain evidence="3">PS710</strain>
    </source>
</reference>
<dbReference type="AlphaFoldDB" id="A0A5E7CTW4"/>
<dbReference type="PANTHER" id="PTHR30015:SF6">
    <property type="entry name" value="SLL1429 PROTEIN"/>
    <property type="match status" value="1"/>
</dbReference>
<dbReference type="GO" id="GO:0003677">
    <property type="term" value="F:DNA binding"/>
    <property type="evidence" value="ECO:0007669"/>
    <property type="project" value="InterPro"/>
</dbReference>
<dbReference type="Pfam" id="PF04471">
    <property type="entry name" value="Mrr_cat"/>
    <property type="match status" value="1"/>
</dbReference>
<feature type="domain" description="Restriction endonuclease type IV Mrr" evidence="2">
    <location>
        <begin position="246"/>
        <end position="343"/>
    </location>
</feature>
<dbReference type="EMBL" id="CABVHW010000010">
    <property type="protein sequence ID" value="VVO08136.1"/>
    <property type="molecule type" value="Genomic_DNA"/>
</dbReference>
<gene>
    <name evidence="3" type="ORF">PS710_03223</name>
</gene>
<dbReference type="InterPro" id="IPR007560">
    <property type="entry name" value="Restrct_endonuc_IV_Mrr"/>
</dbReference>
<dbReference type="InterPro" id="IPR052906">
    <property type="entry name" value="Type_IV_Methyl-Rstrct_Enzyme"/>
</dbReference>
<evidence type="ECO:0000256" key="1">
    <source>
        <dbReference type="SAM" id="Coils"/>
    </source>
</evidence>
<dbReference type="GO" id="GO:0015666">
    <property type="term" value="F:restriction endodeoxyribonuclease activity"/>
    <property type="evidence" value="ECO:0007669"/>
    <property type="project" value="TreeGrafter"/>
</dbReference>
<evidence type="ECO:0000313" key="3">
    <source>
        <dbReference type="EMBL" id="VVO08136.1"/>
    </source>
</evidence>